<evidence type="ECO:0000256" key="5">
    <source>
        <dbReference type="ARBA" id="ARBA00022679"/>
    </source>
</evidence>
<dbReference type="Pfam" id="PF08323">
    <property type="entry name" value="Glyco_transf_5"/>
    <property type="match status" value="1"/>
</dbReference>
<dbReference type="NCBIfam" id="TIGR02095">
    <property type="entry name" value="glgA"/>
    <property type="match status" value="1"/>
</dbReference>
<keyword evidence="11" id="KW-1185">Reference proteome</keyword>
<sequence length="501" mass="57599">MKKNKLKILFVSSEVVPFAKTGGLADVAGSLPQEISRMGHDIRVVMPEYSQIADEYLNQLEHKLHFRTKVGWRDDYVGVNSLENNGVTTYFIDNKNYFDSPTMYEGKDKHIRFSFFCRAVLEMLPKIDFQPDIIHCNDWQTGPLSMMLKENYKIYDFYKDIKTVYTIHNLRYQGIFDKSILEDTLSLHSNHWYSGAIRHDGCINYMKMGINMSDVINTVSKTYAQEIKSPYFGEGLDYTMRMNDDDLYGIVNGIDYDDYNPATDEHIYANYNVNDLTGKRKNKLKLQEQMGLPQCDDIPIIGVVSRLVDQKGLDLISCVIDELLQEDIQFVLLGTGADKYEQRFREIGQLYPNKMAANIKYDAALARKIYAGSDMFLMPSEFEPCGLGQLISLRYGTIPVVRETGGLNDTVQSYNGVTGAGNGFSFTNYNAHDMLYTIQRAIYFYHNQPDVWAKLVKKAMKGDYSWKNSALEYLNLYRKLEAGDKKEVDSFSDREEVDLRV</sequence>
<feature type="binding site" evidence="7">
    <location>
        <position position="20"/>
    </location>
    <ligand>
        <name>ADP-alpha-D-glucose</name>
        <dbReference type="ChEBI" id="CHEBI:57498"/>
    </ligand>
</feature>
<dbReference type="Pfam" id="PF00534">
    <property type="entry name" value="Glycos_transf_1"/>
    <property type="match status" value="1"/>
</dbReference>
<dbReference type="AlphaFoldDB" id="L0K7T8"/>
<dbReference type="CDD" id="cd03791">
    <property type="entry name" value="GT5_Glycogen_synthase_DULL1-like"/>
    <property type="match status" value="1"/>
</dbReference>
<evidence type="ECO:0000313" key="11">
    <source>
        <dbReference type="Proteomes" id="UP000010880"/>
    </source>
</evidence>
<comment type="function">
    <text evidence="2 7">Synthesizes alpha-1,4-glucan chains using ADP-glucose.</text>
</comment>
<dbReference type="PANTHER" id="PTHR45825:SF11">
    <property type="entry name" value="ALPHA AMYLASE DOMAIN-CONTAINING PROTEIN"/>
    <property type="match status" value="1"/>
</dbReference>
<dbReference type="PANTHER" id="PTHR45825">
    <property type="entry name" value="GRANULE-BOUND STARCH SYNTHASE 1, CHLOROPLASTIC/AMYLOPLASTIC"/>
    <property type="match status" value="1"/>
</dbReference>
<dbReference type="GO" id="GO:0004373">
    <property type="term" value="F:alpha-1,4-glucan glucosyltransferase (UDP-glucose donor) activity"/>
    <property type="evidence" value="ECO:0007669"/>
    <property type="project" value="InterPro"/>
</dbReference>
<evidence type="ECO:0000256" key="3">
    <source>
        <dbReference type="ARBA" id="ARBA00010281"/>
    </source>
</evidence>
<dbReference type="Proteomes" id="UP000010880">
    <property type="component" value="Chromosome"/>
</dbReference>
<evidence type="ECO:0000256" key="6">
    <source>
        <dbReference type="ARBA" id="ARBA00023056"/>
    </source>
</evidence>
<dbReference type="KEGG" id="hhl:Halha_1142"/>
<dbReference type="PATRIC" id="fig|748449.3.peg.1101"/>
<dbReference type="RefSeq" id="WP_015326816.1">
    <property type="nucleotide sequence ID" value="NC_019978.1"/>
</dbReference>
<comment type="pathway">
    <text evidence="7">Glycan biosynthesis; glycogen biosynthesis.</text>
</comment>
<evidence type="ECO:0000256" key="1">
    <source>
        <dbReference type="ARBA" id="ARBA00001478"/>
    </source>
</evidence>
<comment type="catalytic activity">
    <reaction evidence="1 7">
        <text>[(1-&gt;4)-alpha-D-glucosyl](n) + ADP-alpha-D-glucose = [(1-&gt;4)-alpha-D-glucosyl](n+1) + ADP + H(+)</text>
        <dbReference type="Rhea" id="RHEA:18189"/>
        <dbReference type="Rhea" id="RHEA-COMP:9584"/>
        <dbReference type="Rhea" id="RHEA-COMP:9587"/>
        <dbReference type="ChEBI" id="CHEBI:15378"/>
        <dbReference type="ChEBI" id="CHEBI:15444"/>
        <dbReference type="ChEBI" id="CHEBI:57498"/>
        <dbReference type="ChEBI" id="CHEBI:456216"/>
        <dbReference type="EC" id="2.4.1.21"/>
    </reaction>
</comment>
<evidence type="ECO:0000256" key="4">
    <source>
        <dbReference type="ARBA" id="ARBA00022676"/>
    </source>
</evidence>
<protein>
    <recommendedName>
        <fullName evidence="7">Glycogen synthase</fullName>
        <ecNumber evidence="7">2.4.1.21</ecNumber>
    </recommendedName>
    <alternativeName>
        <fullName evidence="7">Starch [bacterial glycogen] synthase</fullName>
    </alternativeName>
</protein>
<reference evidence="11" key="1">
    <citation type="submission" date="2012-02" db="EMBL/GenBank/DDBJ databases">
        <title>The complete genome of Halobacteroides halobius DSM 5150.</title>
        <authorList>
            <person name="Lucas S."/>
            <person name="Copeland A."/>
            <person name="Lapidus A."/>
            <person name="Glavina del Rio T."/>
            <person name="Dalin E."/>
            <person name="Tice H."/>
            <person name="Bruce D."/>
            <person name="Goodwin L."/>
            <person name="Pitluck S."/>
            <person name="Peters L."/>
            <person name="Mikhailova N."/>
            <person name="Gu W."/>
            <person name="Kyrpides N."/>
            <person name="Mavromatis K."/>
            <person name="Ivanova N."/>
            <person name="Brettin T."/>
            <person name="Detter J.C."/>
            <person name="Han C."/>
            <person name="Larimer F."/>
            <person name="Land M."/>
            <person name="Hauser L."/>
            <person name="Markowitz V."/>
            <person name="Cheng J.-F."/>
            <person name="Hugenholtz P."/>
            <person name="Woyke T."/>
            <person name="Wu D."/>
            <person name="Tindall B."/>
            <person name="Pomrenke H."/>
            <person name="Brambilla E."/>
            <person name="Klenk H.-P."/>
            <person name="Eisen J.A."/>
        </authorList>
    </citation>
    <scope>NUCLEOTIDE SEQUENCE [LARGE SCALE GENOMIC DNA]</scope>
    <source>
        <strain evidence="11">ATCC 35273 / DSM 5150 / MD-1</strain>
    </source>
</reference>
<dbReference type="EC" id="2.4.1.21" evidence="7"/>
<gene>
    <name evidence="7" type="primary">glgA</name>
    <name evidence="10" type="ordered locus">Halha_1142</name>
</gene>
<dbReference type="EMBL" id="CP003359">
    <property type="protein sequence ID" value="AGB41091.1"/>
    <property type="molecule type" value="Genomic_DNA"/>
</dbReference>
<evidence type="ECO:0000256" key="7">
    <source>
        <dbReference type="HAMAP-Rule" id="MF_00484"/>
    </source>
</evidence>
<evidence type="ECO:0000259" key="9">
    <source>
        <dbReference type="Pfam" id="PF08323"/>
    </source>
</evidence>
<dbReference type="HOGENOM" id="CLU_009583_18_2_9"/>
<dbReference type="OrthoDB" id="9808590at2"/>
<dbReference type="GO" id="GO:0009011">
    <property type="term" value="F:alpha-1,4-glucan glucosyltransferase (ADP-glucose donor) activity"/>
    <property type="evidence" value="ECO:0007669"/>
    <property type="project" value="UniProtKB-UniRule"/>
</dbReference>
<dbReference type="UniPathway" id="UPA00164"/>
<keyword evidence="4 7" id="KW-0328">Glycosyltransferase</keyword>
<dbReference type="eggNOG" id="COG0297">
    <property type="taxonomic scope" value="Bacteria"/>
</dbReference>
<dbReference type="HAMAP" id="MF_00484">
    <property type="entry name" value="Glycogen_synth"/>
    <property type="match status" value="1"/>
</dbReference>
<feature type="domain" description="Glycosyl transferase family 1" evidence="8">
    <location>
        <begin position="298"/>
        <end position="441"/>
    </location>
</feature>
<keyword evidence="5 7" id="KW-0808">Transferase</keyword>
<dbReference type="InterPro" id="IPR001296">
    <property type="entry name" value="Glyco_trans_1"/>
</dbReference>
<evidence type="ECO:0000313" key="10">
    <source>
        <dbReference type="EMBL" id="AGB41091.1"/>
    </source>
</evidence>
<dbReference type="InterPro" id="IPR013534">
    <property type="entry name" value="Starch_synth_cat_dom"/>
</dbReference>
<evidence type="ECO:0000259" key="8">
    <source>
        <dbReference type="Pfam" id="PF00534"/>
    </source>
</evidence>
<comment type="similarity">
    <text evidence="3 7">Belongs to the glycosyltransferase 1 family. Bacterial/plant glycogen synthase subfamily.</text>
</comment>
<dbReference type="InterPro" id="IPR011835">
    <property type="entry name" value="GS/SS"/>
</dbReference>
<dbReference type="Gene3D" id="3.40.50.2000">
    <property type="entry name" value="Glycogen Phosphorylase B"/>
    <property type="match status" value="2"/>
</dbReference>
<dbReference type="NCBIfam" id="NF001898">
    <property type="entry name" value="PRK00654.1-1"/>
    <property type="match status" value="1"/>
</dbReference>
<accession>L0K7T8</accession>
<dbReference type="SUPFAM" id="SSF53756">
    <property type="entry name" value="UDP-Glycosyltransferase/glycogen phosphorylase"/>
    <property type="match status" value="1"/>
</dbReference>
<name>L0K7T8_HALHC</name>
<dbReference type="GO" id="GO:0005978">
    <property type="term" value="P:glycogen biosynthetic process"/>
    <property type="evidence" value="ECO:0007669"/>
    <property type="project" value="UniProtKB-UniRule"/>
</dbReference>
<dbReference type="STRING" id="748449.Halha_1142"/>
<feature type="domain" description="Starch synthase catalytic" evidence="9">
    <location>
        <begin position="7"/>
        <end position="241"/>
    </location>
</feature>
<evidence type="ECO:0000256" key="2">
    <source>
        <dbReference type="ARBA" id="ARBA00002764"/>
    </source>
</evidence>
<keyword evidence="6 7" id="KW-0320">Glycogen biosynthesis</keyword>
<organism evidence="10 11">
    <name type="scientific">Halobacteroides halobius (strain ATCC 35273 / DSM 5150 / MD-1)</name>
    <dbReference type="NCBI Taxonomy" id="748449"/>
    <lineage>
        <taxon>Bacteria</taxon>
        <taxon>Bacillati</taxon>
        <taxon>Bacillota</taxon>
        <taxon>Clostridia</taxon>
        <taxon>Halanaerobiales</taxon>
        <taxon>Halobacteroidaceae</taxon>
        <taxon>Halobacteroides</taxon>
    </lineage>
</organism>
<proteinExistence type="inferred from homology"/>